<dbReference type="eggNOG" id="COG0582">
    <property type="taxonomic scope" value="Bacteria"/>
</dbReference>
<evidence type="ECO:0000256" key="4">
    <source>
        <dbReference type="ARBA" id="ARBA00023172"/>
    </source>
</evidence>
<evidence type="ECO:0000256" key="5">
    <source>
        <dbReference type="SAM" id="MobiDB-lite"/>
    </source>
</evidence>
<gene>
    <name evidence="7" type="ORF">GMO_24640</name>
</gene>
<evidence type="ECO:0000313" key="8">
    <source>
        <dbReference type="Proteomes" id="UP000004949"/>
    </source>
</evidence>
<dbReference type="InterPro" id="IPR050090">
    <property type="entry name" value="Tyrosine_recombinase_XerCD"/>
</dbReference>
<dbReference type="GO" id="GO:0015074">
    <property type="term" value="P:DNA integration"/>
    <property type="evidence" value="ECO:0007669"/>
    <property type="project" value="UniProtKB-KW"/>
</dbReference>
<dbReference type="Gene3D" id="1.10.443.10">
    <property type="entry name" value="Intergrase catalytic core"/>
    <property type="match status" value="1"/>
</dbReference>
<comment type="caution">
    <text evidence="7">The sequence shown here is derived from an EMBL/GenBank/DDBJ whole genome shotgun (WGS) entry which is preliminary data.</text>
</comment>
<dbReference type="EMBL" id="AGQV01000010">
    <property type="protein sequence ID" value="EHH67469.1"/>
    <property type="molecule type" value="Genomic_DNA"/>
</dbReference>
<dbReference type="InterPro" id="IPR046668">
    <property type="entry name" value="DUF6538"/>
</dbReference>
<dbReference type="CDD" id="cd01184">
    <property type="entry name" value="INT_C_like_1"/>
    <property type="match status" value="1"/>
</dbReference>
<dbReference type="Proteomes" id="UP000004949">
    <property type="component" value="Unassembled WGS sequence"/>
</dbReference>
<dbReference type="InterPro" id="IPR010998">
    <property type="entry name" value="Integrase_recombinase_N"/>
</dbReference>
<keyword evidence="2" id="KW-0229">DNA integration</keyword>
<dbReference type="PROSITE" id="PS51898">
    <property type="entry name" value="TYR_RECOMBINASE"/>
    <property type="match status" value="1"/>
</dbReference>
<dbReference type="Pfam" id="PF20172">
    <property type="entry name" value="DUF6538"/>
    <property type="match status" value="1"/>
</dbReference>
<dbReference type="PATRIC" id="fig|1088869.3.peg.2455"/>
<feature type="domain" description="Tyr recombinase" evidence="6">
    <location>
        <begin position="371"/>
        <end position="570"/>
    </location>
</feature>
<evidence type="ECO:0000259" key="6">
    <source>
        <dbReference type="PROSITE" id="PS51898"/>
    </source>
</evidence>
<evidence type="ECO:0000256" key="3">
    <source>
        <dbReference type="ARBA" id="ARBA00023125"/>
    </source>
</evidence>
<dbReference type="OrthoDB" id="9784724at2"/>
<feature type="region of interest" description="Disordered" evidence="5">
    <location>
        <begin position="199"/>
        <end position="234"/>
    </location>
</feature>
<dbReference type="Pfam" id="PF00589">
    <property type="entry name" value="Phage_integrase"/>
    <property type="match status" value="1"/>
</dbReference>
<dbReference type="GO" id="GO:0006310">
    <property type="term" value="P:DNA recombination"/>
    <property type="evidence" value="ECO:0007669"/>
    <property type="project" value="UniProtKB-KW"/>
</dbReference>
<dbReference type="InterPro" id="IPR013762">
    <property type="entry name" value="Integrase-like_cat_sf"/>
</dbReference>
<reference evidence="7 8" key="1">
    <citation type="submission" date="2011-10" db="EMBL/GenBank/DDBJ databases">
        <title>Genome sequence of Gluconobacter morbifer G707, isolated from Drosophila gut.</title>
        <authorList>
            <person name="Lee W.-J."/>
            <person name="Kim E.-K."/>
        </authorList>
    </citation>
    <scope>NUCLEOTIDE SEQUENCE [LARGE SCALE GENOMIC DNA]</scope>
    <source>
        <strain evidence="7 8">G707</strain>
    </source>
</reference>
<accession>G6XL41</accession>
<evidence type="ECO:0000256" key="1">
    <source>
        <dbReference type="ARBA" id="ARBA00008857"/>
    </source>
</evidence>
<evidence type="ECO:0000313" key="7">
    <source>
        <dbReference type="EMBL" id="EHH67469.1"/>
    </source>
</evidence>
<dbReference type="InterPro" id="IPR002104">
    <property type="entry name" value="Integrase_catalytic"/>
</dbReference>
<dbReference type="AlphaFoldDB" id="G6XL41"/>
<evidence type="ECO:0000256" key="2">
    <source>
        <dbReference type="ARBA" id="ARBA00022908"/>
    </source>
</evidence>
<dbReference type="InterPro" id="IPR011010">
    <property type="entry name" value="DNA_brk_join_enz"/>
</dbReference>
<dbReference type="Gene3D" id="1.10.150.130">
    <property type="match status" value="1"/>
</dbReference>
<name>G6XL41_9PROT</name>
<proteinExistence type="inferred from homology"/>
<keyword evidence="8" id="KW-1185">Reference proteome</keyword>
<organism evidence="7 8">
    <name type="scientific">Gluconobacter morbifer G707</name>
    <dbReference type="NCBI Taxonomy" id="1088869"/>
    <lineage>
        <taxon>Bacteria</taxon>
        <taxon>Pseudomonadati</taxon>
        <taxon>Pseudomonadota</taxon>
        <taxon>Alphaproteobacteria</taxon>
        <taxon>Acetobacterales</taxon>
        <taxon>Acetobacteraceae</taxon>
        <taxon>Gluconobacter</taxon>
    </lineage>
</organism>
<dbReference type="GO" id="GO:0003677">
    <property type="term" value="F:DNA binding"/>
    <property type="evidence" value="ECO:0007669"/>
    <property type="project" value="UniProtKB-KW"/>
</dbReference>
<sequence>MGIGSFVYRRGDTYSFRCRVPAWLRSRVAKQDVVFAVGTRDRDVARILCAALGLRIKRLWVELESVSGFEEMDRIIREWFETALQRAWADNFLDPERDEIISERIAALKRDRPGANFDFMGEKARFAADCADHTLQQLEEGTLKASSFRSVARLLAAKAAPPILENDRRVEVIAGQILAGESEVAETVLEWASGRTDFQPSWKPSLPDDLFPRAKSPQEPDGPTTKAEDKDHLPVKTSGLTISGALQRYIDERKPAVSTAASFQTSIRRFIEVFGDLDVARITKRQIAGFKDVLLKIPARLKPAERLLTVQEVTALYKDKPDVPRLSSATINSKHLSAVSVALKWASDNGYVDQVVSREVRAKGGAPKTKAARLPYSLEDLKSIFALPVFVKGERSAAGAGEAAVWLPILALYSGARLNELGTLRIRDVVREDDIDVLHILTGKTVNAARRIPIHNEVKRLGFLRYVEGRRLSGDGLDDLLFPMIRAETSKGKKPTSPFSNWWGREARKAVPELNKSFHSFRHTAKRALRNAGVDKTLRDAVMGHDAEDVAEVYGLDETGSGFELAVLDKAIQAISYPGLSITLAPPGKMSMRGVKKIRLDPVKPRRRSVLSKVK</sequence>
<keyword evidence="4" id="KW-0233">DNA recombination</keyword>
<dbReference type="PANTHER" id="PTHR30349:SF41">
    <property type="entry name" value="INTEGRASE_RECOMBINASE PROTEIN MJ0367-RELATED"/>
    <property type="match status" value="1"/>
</dbReference>
<protein>
    <recommendedName>
        <fullName evidence="6">Tyr recombinase domain-containing protein</fullName>
    </recommendedName>
</protein>
<dbReference type="PANTHER" id="PTHR30349">
    <property type="entry name" value="PHAGE INTEGRASE-RELATED"/>
    <property type="match status" value="1"/>
</dbReference>
<comment type="similarity">
    <text evidence="1">Belongs to the 'phage' integrase family.</text>
</comment>
<keyword evidence="3" id="KW-0238">DNA-binding</keyword>
<dbReference type="SUPFAM" id="SSF56349">
    <property type="entry name" value="DNA breaking-rejoining enzymes"/>
    <property type="match status" value="1"/>
</dbReference>
<dbReference type="RefSeq" id="WP_008852606.1">
    <property type="nucleotide sequence ID" value="NZ_AGQV01000010.1"/>
</dbReference>